<dbReference type="CDD" id="cd16917">
    <property type="entry name" value="HATPase_UhpB-NarQ-NarX-like"/>
    <property type="match status" value="1"/>
</dbReference>
<dbReference type="GO" id="GO:0000155">
    <property type="term" value="F:phosphorelay sensor kinase activity"/>
    <property type="evidence" value="ECO:0007669"/>
    <property type="project" value="InterPro"/>
</dbReference>
<organism evidence="17 18">
    <name type="scientific">Stenomitos frigidus ULC18</name>
    <dbReference type="NCBI Taxonomy" id="2107698"/>
    <lineage>
        <taxon>Bacteria</taxon>
        <taxon>Bacillati</taxon>
        <taxon>Cyanobacteriota</taxon>
        <taxon>Cyanophyceae</taxon>
        <taxon>Leptolyngbyales</taxon>
        <taxon>Leptolyngbyaceae</taxon>
        <taxon>Stenomitos</taxon>
    </lineage>
</organism>
<dbReference type="PROSITE" id="PS50112">
    <property type="entry name" value="PAS"/>
    <property type="match status" value="1"/>
</dbReference>
<dbReference type="EC" id="2.7.13.3" evidence="3"/>
<dbReference type="SUPFAM" id="SSF158472">
    <property type="entry name" value="HAMP domain-like"/>
    <property type="match status" value="1"/>
</dbReference>
<dbReference type="Proteomes" id="UP000239576">
    <property type="component" value="Unassembled WGS sequence"/>
</dbReference>
<dbReference type="Pfam" id="PF07730">
    <property type="entry name" value="HisKA_3"/>
    <property type="match status" value="1"/>
</dbReference>
<dbReference type="CDD" id="cd00130">
    <property type="entry name" value="PAS"/>
    <property type="match status" value="1"/>
</dbReference>
<feature type="domain" description="Histidine kinase" evidence="13">
    <location>
        <begin position="832"/>
        <end position="920"/>
    </location>
</feature>
<name>A0A2T1DUA4_9CYAN</name>
<comment type="subcellular location">
    <subcellularLocation>
        <location evidence="2">Cell membrane</location>
        <topology evidence="2">Multi-pass membrane protein</topology>
    </subcellularLocation>
</comment>
<evidence type="ECO:0000256" key="10">
    <source>
        <dbReference type="ARBA" id="ARBA00023012"/>
    </source>
</evidence>
<gene>
    <name evidence="17" type="ORF">C7B82_28465</name>
</gene>
<keyword evidence="10" id="KW-0902">Two-component regulatory system</keyword>
<dbReference type="Gene3D" id="3.30.450.20">
    <property type="entry name" value="PAS domain"/>
    <property type="match status" value="3"/>
</dbReference>
<dbReference type="Gene3D" id="1.20.5.1930">
    <property type="match status" value="1"/>
</dbReference>
<keyword evidence="8" id="KW-0418">Kinase</keyword>
<keyword evidence="5" id="KW-0597">Phosphoprotein</keyword>
<evidence type="ECO:0000256" key="12">
    <source>
        <dbReference type="SAM" id="Phobius"/>
    </source>
</evidence>
<keyword evidence="9 12" id="KW-1133">Transmembrane helix</keyword>
<dbReference type="SUPFAM" id="SSF55874">
    <property type="entry name" value="ATPase domain of HSP90 chaperone/DNA topoisomerase II/histidine kinase"/>
    <property type="match status" value="1"/>
</dbReference>
<feature type="domain" description="PAS" evidence="14">
    <location>
        <begin position="444"/>
        <end position="480"/>
    </location>
</feature>
<evidence type="ECO:0000259" key="15">
    <source>
        <dbReference type="PROSITE" id="PS50113"/>
    </source>
</evidence>
<evidence type="ECO:0000256" key="8">
    <source>
        <dbReference type="ARBA" id="ARBA00022777"/>
    </source>
</evidence>
<dbReference type="InterPro" id="IPR050482">
    <property type="entry name" value="Sensor_HK_TwoCompSys"/>
</dbReference>
<protein>
    <recommendedName>
        <fullName evidence="3">histidine kinase</fullName>
        <ecNumber evidence="3">2.7.13.3</ecNumber>
    </recommendedName>
</protein>
<dbReference type="InterPro" id="IPR035965">
    <property type="entry name" value="PAS-like_dom_sf"/>
</dbReference>
<dbReference type="Gene3D" id="3.30.565.10">
    <property type="entry name" value="Histidine kinase-like ATPase, C-terminal domain"/>
    <property type="match status" value="1"/>
</dbReference>
<dbReference type="PROSITE" id="PS50113">
    <property type="entry name" value="PAC"/>
    <property type="match status" value="1"/>
</dbReference>
<dbReference type="PANTHER" id="PTHR24421:SF62">
    <property type="entry name" value="SENSORY TRANSDUCTION HISTIDINE KINASE"/>
    <property type="match status" value="1"/>
</dbReference>
<dbReference type="InterPro" id="IPR013656">
    <property type="entry name" value="PAS_4"/>
</dbReference>
<dbReference type="InterPro" id="IPR000700">
    <property type="entry name" value="PAS-assoc_C"/>
</dbReference>
<dbReference type="Pfam" id="PF08448">
    <property type="entry name" value="PAS_4"/>
    <property type="match status" value="2"/>
</dbReference>
<evidence type="ECO:0000256" key="9">
    <source>
        <dbReference type="ARBA" id="ARBA00022989"/>
    </source>
</evidence>
<evidence type="ECO:0000256" key="11">
    <source>
        <dbReference type="ARBA" id="ARBA00023136"/>
    </source>
</evidence>
<comment type="catalytic activity">
    <reaction evidence="1">
        <text>ATP + protein L-histidine = ADP + protein N-phospho-L-histidine.</text>
        <dbReference type="EC" id="2.7.13.3"/>
    </reaction>
</comment>
<feature type="domain" description="HAMP" evidence="16">
    <location>
        <begin position="380"/>
        <end position="432"/>
    </location>
</feature>
<feature type="domain" description="PAC" evidence="15">
    <location>
        <begin position="523"/>
        <end position="575"/>
    </location>
</feature>
<accession>A0A2T1DUA4</accession>
<dbReference type="Pfam" id="PF02518">
    <property type="entry name" value="HATPase_c"/>
    <property type="match status" value="1"/>
</dbReference>
<dbReference type="GO" id="GO:0005886">
    <property type="term" value="C:plasma membrane"/>
    <property type="evidence" value="ECO:0007669"/>
    <property type="project" value="UniProtKB-SubCell"/>
</dbReference>
<dbReference type="InterPro" id="IPR005467">
    <property type="entry name" value="His_kinase_dom"/>
</dbReference>
<sequence>MSLKLLNQIVNAASRRVSLRTALIAPFVLQIFAVAGLLGYLSFKNGQRAVNDVATQLRSELTDRIKQNLDTYLDTPQRLNQSNANAIRLGELDVRNFAALEAHFWHQLALFDRVTVIGYANQDRELIAAERQSNQALTMRVSGKATGYDLRTYTTNQQGQRLAIINVGKHYNPHKRSWYKTPLQTGKQSWSEIYPHVTGETLYLGASQPVYNPDGSVEGVLLSNLNLLQLGAFLRSLKIGKHGQGFIIERSGLFVATSTAEAPFQITTKPVALPEEKVIRLKVTASRDPLTQATANYLTATFGDFHAIKTPQQLDFTIKQQRQFLQVVPFKDDRGIDWLIVVVIPEADFMEQIDLNTRTTVLLCFAALAVSVIMGILTARWITQPIVSVSQSAKALADGEWEQTVDIERSGVLGEMARSFNQMAQQIRTSFTAMQSLNKALSDNESKLKQFLEAVPVGIAILDASGRPYYTNERATQLLGQGAIASVSAEQIPAFYEIYVAGTQQIYPAEALAVVRALKGERTTADNLEVHRGDKIIPIETWGTPVFDQDGNIVYAIVAFQDITDRKQAEKLLADYNEILAQQVAERTLELEREQLALQQSETTNRAMISAIPDLLIQMSQDGTYLKVVRSGNFPLFNPHQLKVGMNIHDVLPPSVAQQRMEYAQQAIETGELQVYEQQIVSDNQVYDQEVRIAASGEGEVLVMVRDISDRRQAEEASILEERNRMAREIHDTLAQAFTSIIVHLDAATQRLTLDPEAAQSHLKTGRILARSGLSDARRSVEALRPQLLEEGDLQSALDRYATQMFSHTSVQVSCEAIGEPYTLPSEIETNLLRIGQEALTNAFKYANASEICVELRYERSHCLLQIKDNGRGFESSLLSIGQGFGLLGMTERAERIGAELTIQSHPGQGTEIIVRVQTS</sequence>
<keyword evidence="11 12" id="KW-0472">Membrane</keyword>
<dbReference type="InterPro" id="IPR036890">
    <property type="entry name" value="HATPase_C_sf"/>
</dbReference>
<keyword evidence="6" id="KW-0808">Transferase</keyword>
<dbReference type="PROSITE" id="PS50109">
    <property type="entry name" value="HIS_KIN"/>
    <property type="match status" value="1"/>
</dbReference>
<dbReference type="Pfam" id="PF00672">
    <property type="entry name" value="HAMP"/>
    <property type="match status" value="1"/>
</dbReference>
<evidence type="ECO:0000256" key="4">
    <source>
        <dbReference type="ARBA" id="ARBA00022475"/>
    </source>
</evidence>
<evidence type="ECO:0000256" key="3">
    <source>
        <dbReference type="ARBA" id="ARBA00012438"/>
    </source>
</evidence>
<evidence type="ECO:0000256" key="2">
    <source>
        <dbReference type="ARBA" id="ARBA00004651"/>
    </source>
</evidence>
<evidence type="ECO:0000256" key="7">
    <source>
        <dbReference type="ARBA" id="ARBA00022692"/>
    </source>
</evidence>
<evidence type="ECO:0000256" key="6">
    <source>
        <dbReference type="ARBA" id="ARBA00022679"/>
    </source>
</evidence>
<keyword evidence="4" id="KW-1003">Cell membrane</keyword>
<dbReference type="AlphaFoldDB" id="A0A2T1DUA4"/>
<dbReference type="SMART" id="SM00387">
    <property type="entry name" value="HATPase_c"/>
    <property type="match status" value="1"/>
</dbReference>
<dbReference type="SMART" id="SM00304">
    <property type="entry name" value="HAMP"/>
    <property type="match status" value="1"/>
</dbReference>
<dbReference type="InterPro" id="IPR003660">
    <property type="entry name" value="HAMP_dom"/>
</dbReference>
<comment type="caution">
    <text evidence="17">The sequence shown here is derived from an EMBL/GenBank/DDBJ whole genome shotgun (WGS) entry which is preliminary data.</text>
</comment>
<dbReference type="PROSITE" id="PS50885">
    <property type="entry name" value="HAMP"/>
    <property type="match status" value="1"/>
</dbReference>
<dbReference type="InterPro" id="IPR033479">
    <property type="entry name" value="dCache_1"/>
</dbReference>
<evidence type="ECO:0000259" key="13">
    <source>
        <dbReference type="PROSITE" id="PS50109"/>
    </source>
</evidence>
<dbReference type="CDD" id="cd06225">
    <property type="entry name" value="HAMP"/>
    <property type="match status" value="1"/>
</dbReference>
<keyword evidence="7 12" id="KW-0812">Transmembrane</keyword>
<proteinExistence type="predicted"/>
<evidence type="ECO:0000256" key="5">
    <source>
        <dbReference type="ARBA" id="ARBA00022553"/>
    </source>
</evidence>
<keyword evidence="18" id="KW-1185">Reference proteome</keyword>
<evidence type="ECO:0000256" key="1">
    <source>
        <dbReference type="ARBA" id="ARBA00000085"/>
    </source>
</evidence>
<dbReference type="PANTHER" id="PTHR24421">
    <property type="entry name" value="NITRATE/NITRITE SENSOR PROTEIN NARX-RELATED"/>
    <property type="match status" value="1"/>
</dbReference>
<reference evidence="17 18" key="2">
    <citation type="submission" date="2018-03" db="EMBL/GenBank/DDBJ databases">
        <title>The ancient ancestry and fast evolution of plastids.</title>
        <authorList>
            <person name="Moore K.R."/>
            <person name="Magnabosco C."/>
            <person name="Momper L."/>
            <person name="Gold D.A."/>
            <person name="Bosak T."/>
            <person name="Fournier G.P."/>
        </authorList>
    </citation>
    <scope>NUCLEOTIDE SEQUENCE [LARGE SCALE GENOMIC DNA]</scope>
    <source>
        <strain evidence="17 18">ULC18</strain>
    </source>
</reference>
<evidence type="ECO:0000313" key="18">
    <source>
        <dbReference type="Proteomes" id="UP000239576"/>
    </source>
</evidence>
<feature type="transmembrane region" description="Helical" evidence="12">
    <location>
        <begin position="20"/>
        <end position="41"/>
    </location>
</feature>
<dbReference type="InterPro" id="IPR000014">
    <property type="entry name" value="PAS"/>
</dbReference>
<evidence type="ECO:0000259" key="14">
    <source>
        <dbReference type="PROSITE" id="PS50112"/>
    </source>
</evidence>
<dbReference type="Pfam" id="PF02743">
    <property type="entry name" value="dCache_1"/>
    <property type="match status" value="1"/>
</dbReference>
<dbReference type="OrthoDB" id="567946at2"/>
<dbReference type="InterPro" id="IPR011712">
    <property type="entry name" value="Sig_transdc_His_kin_sub3_dim/P"/>
</dbReference>
<dbReference type="RefSeq" id="WP_106260448.1">
    <property type="nucleotide sequence ID" value="NZ_CAWNSW010000055.1"/>
</dbReference>
<dbReference type="InterPro" id="IPR003594">
    <property type="entry name" value="HATPase_dom"/>
</dbReference>
<dbReference type="EMBL" id="PVWK01000154">
    <property type="protein sequence ID" value="PSB24079.1"/>
    <property type="molecule type" value="Genomic_DNA"/>
</dbReference>
<dbReference type="SUPFAM" id="SSF55785">
    <property type="entry name" value="PYP-like sensor domain (PAS domain)"/>
    <property type="match status" value="2"/>
</dbReference>
<evidence type="ECO:0000313" key="17">
    <source>
        <dbReference type="EMBL" id="PSB24079.1"/>
    </source>
</evidence>
<dbReference type="GO" id="GO:0046983">
    <property type="term" value="F:protein dimerization activity"/>
    <property type="evidence" value="ECO:0007669"/>
    <property type="project" value="InterPro"/>
</dbReference>
<reference evidence="18" key="1">
    <citation type="submission" date="2018-02" db="EMBL/GenBank/DDBJ databases">
        <authorList>
            <person name="Moore K."/>
            <person name="Momper L."/>
        </authorList>
    </citation>
    <scope>NUCLEOTIDE SEQUENCE [LARGE SCALE GENOMIC DNA]</scope>
    <source>
        <strain evidence="18">ULC18</strain>
    </source>
</reference>
<dbReference type="Gene3D" id="6.10.340.10">
    <property type="match status" value="1"/>
</dbReference>
<evidence type="ECO:0000259" key="16">
    <source>
        <dbReference type="PROSITE" id="PS50885"/>
    </source>
</evidence>